<dbReference type="PIRSF" id="PIRSF005852">
    <property type="entry name" value="UCP005852"/>
    <property type="match status" value="1"/>
</dbReference>
<accession>A0A520KUT3</accession>
<feature type="domain" description="Putative peptidyl-prolyl cis-trans isomerase" evidence="1">
    <location>
        <begin position="375"/>
        <end position="498"/>
    </location>
</feature>
<name>A0A520KUT3_9EURY</name>
<evidence type="ECO:0000313" key="2">
    <source>
        <dbReference type="EMBL" id="RZN66118.1"/>
    </source>
</evidence>
<proteinExistence type="predicted"/>
<dbReference type="NCBIfam" id="TIGR03268">
    <property type="entry name" value="methan_mark_3"/>
    <property type="match status" value="1"/>
</dbReference>
<dbReference type="Pfam" id="PF26548">
    <property type="entry name" value="DUF8179"/>
    <property type="match status" value="1"/>
</dbReference>
<dbReference type="EMBL" id="RXIL01000172">
    <property type="protein sequence ID" value="RZN66118.1"/>
    <property type="molecule type" value="Genomic_DNA"/>
</dbReference>
<dbReference type="InterPro" id="IPR058492">
    <property type="entry name" value="DUF8179"/>
</dbReference>
<comment type="caution">
    <text evidence="2">The sequence shown here is derived from an EMBL/GenBank/DDBJ whole genome shotgun (WGS) entry which is preliminary data.</text>
</comment>
<dbReference type="InterPro" id="IPR016466">
    <property type="entry name" value="Methan_mark_3"/>
</dbReference>
<dbReference type="Proteomes" id="UP000320766">
    <property type="component" value="Unassembled WGS sequence"/>
</dbReference>
<protein>
    <submittedName>
        <fullName evidence="2">Methanogenesis marker 3 protein</fullName>
    </submittedName>
</protein>
<gene>
    <name evidence="2" type="ORF">EF807_08805</name>
</gene>
<sequence length="500" mass="55950">MKVKINRREMEINEAPSIFDAIIMSEEPYRGDCVIAVVRKEEIETREFLVETSAGKFPITIDESFLYLWMKFYGDIRVRCGWRSKSAITFGPMDLSSLKIKARRGMCKYKRGDLFLSFGGFDAANAYLCISGMDHEGIYGAPENYERIGTFVAHGFAARLKEEDSILSIYPIGSIREETTLLTPEEAKKVPVKDDERIITYVSTNLFQGAPNCVEHFLSAIGDIFEVKRTTSTFISSERSRTDLKEENTVYRTKGAITVRNDGSRAGEVYIYKEDALPAKSHSVVGKVVDGIELAENADIGDKILIKRDVKSLIVVGKTNKEARDYLTSQGIRHIIVEDEDDGAIIVEQRPKLTMEVKSLGSVVTLAMDPMDICYIEIWDKDAPMSASYFRRAADMTSGVGKLVVSAINRDRVILYSPIIKRPPLPFEKIRSKIEGGIIGVTNSERRESGVMGVRFMASDTYGPTGERLTATNIIGKVREGLEFLKKRNAGDIVYLAEDV</sequence>
<dbReference type="AlphaFoldDB" id="A0A520KUT3"/>
<reference evidence="2 3" key="1">
    <citation type="journal article" date="2019" name="Nat. Microbiol.">
        <title>Wide diversity of methane and short-chain alkane metabolisms in uncultured archaea.</title>
        <authorList>
            <person name="Borrel G."/>
            <person name="Adam P.S."/>
            <person name="McKay L.J."/>
            <person name="Chen L.X."/>
            <person name="Sierra-Garcia I.N."/>
            <person name="Sieber C.M."/>
            <person name="Letourneur Q."/>
            <person name="Ghozlane A."/>
            <person name="Andersen G.L."/>
            <person name="Li W.J."/>
            <person name="Hallam S.J."/>
            <person name="Muyzer G."/>
            <person name="de Oliveira V.M."/>
            <person name="Inskeep W.P."/>
            <person name="Banfield J.F."/>
            <person name="Gribaldo S."/>
        </authorList>
    </citation>
    <scope>NUCLEOTIDE SEQUENCE [LARGE SCALE GENOMIC DNA]</scope>
    <source>
        <strain evidence="2">NM1b</strain>
    </source>
</reference>
<evidence type="ECO:0000259" key="1">
    <source>
        <dbReference type="Pfam" id="PF26548"/>
    </source>
</evidence>
<organism evidence="2 3">
    <name type="scientific">Candidatus Methanolliviera hydrocarbonicum</name>
    <dbReference type="NCBI Taxonomy" id="2491085"/>
    <lineage>
        <taxon>Archaea</taxon>
        <taxon>Methanobacteriati</taxon>
        <taxon>Methanobacteriota</taxon>
        <taxon>Candidatus Methanoliparia</taxon>
        <taxon>Candidatus Methanoliparales</taxon>
        <taxon>Candidatus Methanollivieraceae</taxon>
        <taxon>Candidatus Methanolliviera</taxon>
    </lineage>
</organism>
<evidence type="ECO:0000313" key="3">
    <source>
        <dbReference type="Proteomes" id="UP000320766"/>
    </source>
</evidence>